<feature type="domain" description="NAD(P)-binding" evidence="1">
    <location>
        <begin position="7"/>
        <end position="196"/>
    </location>
</feature>
<dbReference type="eggNOG" id="COG0702">
    <property type="taxonomic scope" value="Bacteria"/>
</dbReference>
<dbReference type="InterPro" id="IPR036291">
    <property type="entry name" value="NAD(P)-bd_dom_sf"/>
</dbReference>
<evidence type="ECO:0000259" key="1">
    <source>
        <dbReference type="Pfam" id="PF13460"/>
    </source>
</evidence>
<dbReference type="SUPFAM" id="SSF51735">
    <property type="entry name" value="NAD(P)-binding Rossmann-fold domains"/>
    <property type="match status" value="1"/>
</dbReference>
<dbReference type="PANTHER" id="PTHR15020:SF50">
    <property type="entry name" value="UPF0659 PROTEIN YMR090W"/>
    <property type="match status" value="1"/>
</dbReference>
<proteinExistence type="predicted"/>
<dbReference type="AlphaFoldDB" id="K2PLH8"/>
<dbReference type="InterPro" id="IPR016040">
    <property type="entry name" value="NAD(P)-bd_dom"/>
</dbReference>
<protein>
    <submittedName>
        <fullName evidence="2">Protein YhfK</fullName>
    </submittedName>
</protein>
<sequence>MKVLVVGANGKVARHLAESLKDYPEIQEKAVIRKEEQKAFFDKLGIETTVLDIVNNSIEEFAAAMADVDAVVFSAGAGGAGLDKTVMIDLDGAVKIMTAAEQAKVKRFVMVSTFRVGREEISRQIKEDSSLKIYTIAKNYADEWLKSRTELDWTIIHPGMLTNEPAIGKIDLGSRVEAGSIPREDVAKVILETLENNATIGKEFEIVTGKTDISSAVQSVE</sequence>
<dbReference type="Proteomes" id="UP000006787">
    <property type="component" value="Unassembled WGS sequence"/>
</dbReference>
<comment type="caution">
    <text evidence="2">The sequence shown here is derived from an EMBL/GenBank/DDBJ whole genome shotgun (WGS) entry which is preliminary data.</text>
</comment>
<dbReference type="RefSeq" id="WP_003134679.1">
    <property type="nucleotide sequence ID" value="NZ_AMQS01000004.1"/>
</dbReference>
<dbReference type="Gene3D" id="3.40.50.720">
    <property type="entry name" value="NAD(P)-binding Rossmann-like Domain"/>
    <property type="match status" value="1"/>
</dbReference>
<dbReference type="PANTHER" id="PTHR15020">
    <property type="entry name" value="FLAVIN REDUCTASE-RELATED"/>
    <property type="match status" value="1"/>
</dbReference>
<organism evidence="2 3">
    <name type="scientific">Lactococcus garvieae DCC43</name>
    <dbReference type="NCBI Taxonomy" id="1231377"/>
    <lineage>
        <taxon>Bacteria</taxon>
        <taxon>Bacillati</taxon>
        <taxon>Bacillota</taxon>
        <taxon>Bacilli</taxon>
        <taxon>Lactobacillales</taxon>
        <taxon>Streptococcaceae</taxon>
        <taxon>Lactococcus</taxon>
    </lineage>
</organism>
<name>K2PLH8_9LACT</name>
<evidence type="ECO:0000313" key="2">
    <source>
        <dbReference type="EMBL" id="EKF52175.1"/>
    </source>
</evidence>
<evidence type="ECO:0000313" key="3">
    <source>
        <dbReference type="Proteomes" id="UP000006787"/>
    </source>
</evidence>
<dbReference type="PATRIC" id="fig|1231377.3.peg.450"/>
<accession>K2PLH8</accession>
<reference evidence="2 3" key="1">
    <citation type="journal article" date="2012" name="J. Bacteriol.">
        <title>Genome Sequence of the Bacteriocin-Producing Strain Lactococcus garvieae DCC43.</title>
        <authorList>
            <person name="Gabrielsen C."/>
            <person name="Brede D.A."/>
            <person name="Hernandez P.E."/>
            <person name="Nes I.F."/>
            <person name="Diep D.B."/>
        </authorList>
    </citation>
    <scope>NUCLEOTIDE SEQUENCE [LARGE SCALE GENOMIC DNA]</scope>
    <source>
        <strain evidence="2 3">DCC43</strain>
    </source>
</reference>
<dbReference type="EMBL" id="AMQS01000004">
    <property type="protein sequence ID" value="EKF52175.1"/>
    <property type="molecule type" value="Genomic_DNA"/>
</dbReference>
<gene>
    <name evidence="2" type="ORF">C426_0448</name>
</gene>
<dbReference type="Pfam" id="PF13460">
    <property type="entry name" value="NAD_binding_10"/>
    <property type="match status" value="1"/>
</dbReference>